<keyword evidence="1" id="KW-0472">Membrane</keyword>
<sequence>MEFIKILLVLILIFLAAVFFLAITGSEMPMDPRDREEDDRGQIEYLRQYREKKEEKENKRRARKLRKKLRRK</sequence>
<keyword evidence="2" id="KW-0131">Cell cycle</keyword>
<dbReference type="EMBL" id="BK032533">
    <property type="protein sequence ID" value="DAF46208.1"/>
    <property type="molecule type" value="Genomic_DNA"/>
</dbReference>
<dbReference type="GO" id="GO:0051301">
    <property type="term" value="P:cell division"/>
    <property type="evidence" value="ECO:0007669"/>
    <property type="project" value="UniProtKB-KW"/>
</dbReference>
<evidence type="ECO:0000256" key="1">
    <source>
        <dbReference type="SAM" id="Phobius"/>
    </source>
</evidence>
<name>A0A8S5S5K1_9CAUD</name>
<keyword evidence="1" id="KW-1133">Transmembrane helix</keyword>
<protein>
    <submittedName>
        <fullName evidence="2">Cell division protein</fullName>
    </submittedName>
</protein>
<reference evidence="2" key="1">
    <citation type="journal article" date="2021" name="Proc. Natl. Acad. Sci. U.S.A.">
        <title>A Catalog of Tens of Thousands of Viruses from Human Metagenomes Reveals Hidden Associations with Chronic Diseases.</title>
        <authorList>
            <person name="Tisza M.J."/>
            <person name="Buck C.B."/>
        </authorList>
    </citation>
    <scope>NUCLEOTIDE SEQUENCE</scope>
    <source>
        <strain evidence="2">Ctaix4</strain>
    </source>
</reference>
<keyword evidence="2" id="KW-0132">Cell division</keyword>
<evidence type="ECO:0000313" key="2">
    <source>
        <dbReference type="EMBL" id="DAF46208.1"/>
    </source>
</evidence>
<accession>A0A8S5S5K1</accession>
<organism evidence="2">
    <name type="scientific">Caudovirales sp. ctaix4</name>
    <dbReference type="NCBI Taxonomy" id="2827635"/>
    <lineage>
        <taxon>Viruses</taxon>
        <taxon>Duplodnaviria</taxon>
        <taxon>Heunggongvirae</taxon>
        <taxon>Uroviricota</taxon>
        <taxon>Caudoviricetes</taxon>
    </lineage>
</organism>
<keyword evidence="1" id="KW-0812">Transmembrane</keyword>
<proteinExistence type="predicted"/>
<feature type="transmembrane region" description="Helical" evidence="1">
    <location>
        <begin position="6"/>
        <end position="25"/>
    </location>
</feature>